<feature type="transmembrane region" description="Helical" evidence="7">
    <location>
        <begin position="208"/>
        <end position="229"/>
    </location>
</feature>
<comment type="subcellular location">
    <subcellularLocation>
        <location evidence="1 7">Cell membrane</location>
        <topology evidence="1 7">Multi-pass membrane protein</topology>
    </subcellularLocation>
</comment>
<protein>
    <submittedName>
        <fullName evidence="9">ABC transporter permease</fullName>
    </submittedName>
</protein>
<evidence type="ECO:0000259" key="8">
    <source>
        <dbReference type="PROSITE" id="PS50928"/>
    </source>
</evidence>
<dbReference type="PROSITE" id="PS50928">
    <property type="entry name" value="ABC_TM1"/>
    <property type="match status" value="1"/>
</dbReference>
<dbReference type="GO" id="GO:0005886">
    <property type="term" value="C:plasma membrane"/>
    <property type="evidence" value="ECO:0007669"/>
    <property type="project" value="UniProtKB-SubCell"/>
</dbReference>
<name>A0A3R9PTX2_9BACT</name>
<sequence>MIRRALRQGLRGILLTWLTLSTLFLATRAATDKATLIQGTLEGNARVSGLPEQLALTQQLLHRYNLDRPLFYLAWQPAAGWQWHGSHNQYHQWLLQLAQGSLGYSYQEDAPVMHLLGRALRYTLPLTLLAAGFSLLLAVHLALWVSCRPTARSLVLAVLHALQSIPLFLLAVCLLLLLANPDVVAWFPAFGLGDAETEINWLQQPGYLLYHLTLPVLSLVLVSLPALTIQLDGALQQELSQKYIVTARAKGASRSRAVRQHALRNALLPSITLLTELLPSLVAGSVVVEVLFALPGMGRLLAEAAATQDYPVLVGAAGLTALVRLLAQALADMLYQMADPRIRLSQ</sequence>
<evidence type="ECO:0000256" key="4">
    <source>
        <dbReference type="ARBA" id="ARBA00022692"/>
    </source>
</evidence>
<dbReference type="Pfam" id="PF00528">
    <property type="entry name" value="BPD_transp_1"/>
    <property type="match status" value="1"/>
</dbReference>
<feature type="domain" description="ABC transmembrane type-1" evidence="8">
    <location>
        <begin position="120"/>
        <end position="331"/>
    </location>
</feature>
<evidence type="ECO:0000313" key="9">
    <source>
        <dbReference type="EMBL" id="RSK45906.1"/>
    </source>
</evidence>
<dbReference type="EMBL" id="RWIU01000001">
    <property type="protein sequence ID" value="RSK45906.1"/>
    <property type="molecule type" value="Genomic_DNA"/>
</dbReference>
<dbReference type="Gene3D" id="1.10.3720.10">
    <property type="entry name" value="MetI-like"/>
    <property type="match status" value="1"/>
</dbReference>
<dbReference type="CDD" id="cd06261">
    <property type="entry name" value="TM_PBP2"/>
    <property type="match status" value="1"/>
</dbReference>
<organism evidence="9 10">
    <name type="scientific">Hymenobacter perfusus</name>
    <dbReference type="NCBI Taxonomy" id="1236770"/>
    <lineage>
        <taxon>Bacteria</taxon>
        <taxon>Pseudomonadati</taxon>
        <taxon>Bacteroidota</taxon>
        <taxon>Cytophagia</taxon>
        <taxon>Cytophagales</taxon>
        <taxon>Hymenobacteraceae</taxon>
        <taxon>Hymenobacter</taxon>
    </lineage>
</organism>
<feature type="transmembrane region" description="Helical" evidence="7">
    <location>
        <begin position="266"/>
        <end position="292"/>
    </location>
</feature>
<dbReference type="PANTHER" id="PTHR43163:SF9">
    <property type="entry name" value="ABC TRANSPORTER PERMEASE PROTEIN"/>
    <property type="match status" value="1"/>
</dbReference>
<dbReference type="InterPro" id="IPR035906">
    <property type="entry name" value="MetI-like_sf"/>
</dbReference>
<dbReference type="PANTHER" id="PTHR43163">
    <property type="entry name" value="DIPEPTIDE TRANSPORT SYSTEM PERMEASE PROTEIN DPPB-RELATED"/>
    <property type="match status" value="1"/>
</dbReference>
<keyword evidence="5 7" id="KW-1133">Transmembrane helix</keyword>
<evidence type="ECO:0000313" key="10">
    <source>
        <dbReference type="Proteomes" id="UP000270291"/>
    </source>
</evidence>
<dbReference type="InterPro" id="IPR000515">
    <property type="entry name" value="MetI-like"/>
</dbReference>
<dbReference type="AlphaFoldDB" id="A0A3R9PTX2"/>
<reference evidence="9 10" key="1">
    <citation type="submission" date="2018-12" db="EMBL/GenBank/DDBJ databases">
        <authorList>
            <person name="Feng G."/>
            <person name="Zhu H."/>
        </authorList>
    </citation>
    <scope>NUCLEOTIDE SEQUENCE [LARGE SCALE GENOMIC DNA]</scope>
    <source>
        <strain evidence="9 10">LMG 26000</strain>
    </source>
</reference>
<evidence type="ECO:0000256" key="5">
    <source>
        <dbReference type="ARBA" id="ARBA00022989"/>
    </source>
</evidence>
<dbReference type="Proteomes" id="UP000270291">
    <property type="component" value="Unassembled WGS sequence"/>
</dbReference>
<accession>A0A3R9PTX2</accession>
<evidence type="ECO:0000256" key="2">
    <source>
        <dbReference type="ARBA" id="ARBA00022448"/>
    </source>
</evidence>
<dbReference type="OrthoDB" id="24153at2"/>
<feature type="transmembrane region" description="Helical" evidence="7">
    <location>
        <begin position="312"/>
        <end position="335"/>
    </location>
</feature>
<comment type="similarity">
    <text evidence="7">Belongs to the binding-protein-dependent transport system permease family.</text>
</comment>
<evidence type="ECO:0000256" key="1">
    <source>
        <dbReference type="ARBA" id="ARBA00004651"/>
    </source>
</evidence>
<keyword evidence="10" id="KW-1185">Reference proteome</keyword>
<keyword evidence="2 7" id="KW-0813">Transport</keyword>
<keyword evidence="6 7" id="KW-0472">Membrane</keyword>
<keyword evidence="3" id="KW-1003">Cell membrane</keyword>
<dbReference type="SUPFAM" id="SSF161098">
    <property type="entry name" value="MetI-like"/>
    <property type="match status" value="1"/>
</dbReference>
<feature type="transmembrane region" description="Helical" evidence="7">
    <location>
        <begin position="122"/>
        <end position="147"/>
    </location>
</feature>
<proteinExistence type="inferred from homology"/>
<dbReference type="GO" id="GO:0055085">
    <property type="term" value="P:transmembrane transport"/>
    <property type="evidence" value="ECO:0007669"/>
    <property type="project" value="InterPro"/>
</dbReference>
<keyword evidence="4 7" id="KW-0812">Transmembrane</keyword>
<gene>
    <name evidence="9" type="ORF">EI293_01665</name>
</gene>
<feature type="transmembrane region" description="Helical" evidence="7">
    <location>
        <begin position="154"/>
        <end position="179"/>
    </location>
</feature>
<evidence type="ECO:0000256" key="7">
    <source>
        <dbReference type="RuleBase" id="RU363032"/>
    </source>
</evidence>
<evidence type="ECO:0000256" key="6">
    <source>
        <dbReference type="ARBA" id="ARBA00023136"/>
    </source>
</evidence>
<comment type="caution">
    <text evidence="9">The sequence shown here is derived from an EMBL/GenBank/DDBJ whole genome shotgun (WGS) entry which is preliminary data.</text>
</comment>
<evidence type="ECO:0000256" key="3">
    <source>
        <dbReference type="ARBA" id="ARBA00022475"/>
    </source>
</evidence>